<name>A0ABP7HA17_9FLAO</name>
<dbReference type="Proteomes" id="UP001501456">
    <property type="component" value="Unassembled WGS sequence"/>
</dbReference>
<gene>
    <name evidence="1" type="ORF">GCM10022271_21140</name>
</gene>
<dbReference type="Pfam" id="PF14305">
    <property type="entry name" value="ATPgrasp_TupA"/>
    <property type="match status" value="1"/>
</dbReference>
<evidence type="ECO:0000313" key="1">
    <source>
        <dbReference type="EMBL" id="GAA3788343.1"/>
    </source>
</evidence>
<sequence>MTSLLSKLYFDTVLGHKMIQPFAKWYEYLRFGLIPDKVKMKREFVKNLGYEPNFEDPKTFNEKIQWLKLNDRTPLHTQCADKYAVRAYVKERIGEEYLVPLAFETQNVRDIIPENLPDYPFIIKTNHDSSGGIIVKDKNAVNWVQVQNTLDKNRTVNYYYRFKEWQYKNIETRVIVEKLLQDSDGNIPMDYKMYFFNGKLKFTQVDMGRFDGERGRNLYSKKWKPLKFIIKRPNGKPIQKPERYKDMIKLGEKLSKPFCFVRVDFYCFDGKIYFGELTFHPSSGHCKFNPKKYDKKLGKKLKLHVAKV</sequence>
<dbReference type="SUPFAM" id="SSF56059">
    <property type="entry name" value="Glutathione synthetase ATP-binding domain-like"/>
    <property type="match status" value="1"/>
</dbReference>
<protein>
    <submittedName>
        <fullName evidence="1">ATP-grasp fold amidoligase family protein</fullName>
    </submittedName>
</protein>
<keyword evidence="2" id="KW-1185">Reference proteome</keyword>
<organism evidence="1 2">
    <name type="scientific">Corallibacter vietnamensis</name>
    <dbReference type="NCBI Taxonomy" id="904130"/>
    <lineage>
        <taxon>Bacteria</taxon>
        <taxon>Pseudomonadati</taxon>
        <taxon>Bacteroidota</taxon>
        <taxon>Flavobacteriia</taxon>
        <taxon>Flavobacteriales</taxon>
        <taxon>Flavobacteriaceae</taxon>
        <taxon>Corallibacter</taxon>
    </lineage>
</organism>
<accession>A0ABP7HA17</accession>
<reference evidence="2" key="1">
    <citation type="journal article" date="2019" name="Int. J. Syst. Evol. Microbiol.">
        <title>The Global Catalogue of Microorganisms (GCM) 10K type strain sequencing project: providing services to taxonomists for standard genome sequencing and annotation.</title>
        <authorList>
            <consortium name="The Broad Institute Genomics Platform"/>
            <consortium name="The Broad Institute Genome Sequencing Center for Infectious Disease"/>
            <person name="Wu L."/>
            <person name="Ma J."/>
        </authorList>
    </citation>
    <scope>NUCLEOTIDE SEQUENCE [LARGE SCALE GENOMIC DNA]</scope>
    <source>
        <strain evidence="2">JCM 17525</strain>
    </source>
</reference>
<proteinExistence type="predicted"/>
<evidence type="ECO:0000313" key="2">
    <source>
        <dbReference type="Proteomes" id="UP001501456"/>
    </source>
</evidence>
<dbReference type="InterPro" id="IPR029465">
    <property type="entry name" value="ATPgrasp_TupA"/>
</dbReference>
<comment type="caution">
    <text evidence="1">The sequence shown here is derived from an EMBL/GenBank/DDBJ whole genome shotgun (WGS) entry which is preliminary data.</text>
</comment>
<dbReference type="RefSeq" id="WP_344730377.1">
    <property type="nucleotide sequence ID" value="NZ_BAABBI010000003.1"/>
</dbReference>
<dbReference type="EMBL" id="BAABBI010000003">
    <property type="protein sequence ID" value="GAA3788343.1"/>
    <property type="molecule type" value="Genomic_DNA"/>
</dbReference>